<dbReference type="Gene3D" id="4.10.110.10">
    <property type="entry name" value="Spasmolytic Protein, domain 1"/>
    <property type="match status" value="1"/>
</dbReference>
<protein>
    <submittedName>
        <fullName evidence="6">P-type domain-containing protein</fullName>
    </submittedName>
</protein>
<feature type="signal peptide" evidence="2">
    <location>
        <begin position="1"/>
        <end position="18"/>
    </location>
</feature>
<dbReference type="SUPFAM" id="SSF57492">
    <property type="entry name" value="Trefoil"/>
    <property type="match status" value="1"/>
</dbReference>
<organism evidence="6">
    <name type="scientific">Anisakis simplex</name>
    <name type="common">Herring worm</name>
    <dbReference type="NCBI Taxonomy" id="6269"/>
    <lineage>
        <taxon>Eukaryota</taxon>
        <taxon>Metazoa</taxon>
        <taxon>Ecdysozoa</taxon>
        <taxon>Nematoda</taxon>
        <taxon>Chromadorea</taxon>
        <taxon>Rhabditida</taxon>
        <taxon>Spirurina</taxon>
        <taxon>Ascaridomorpha</taxon>
        <taxon>Ascaridoidea</taxon>
        <taxon>Anisakidae</taxon>
        <taxon>Anisakis</taxon>
        <taxon>Anisakis simplex complex</taxon>
    </lineage>
</organism>
<feature type="chain" id="PRO_5043120693" evidence="2">
    <location>
        <begin position="19"/>
        <end position="75"/>
    </location>
</feature>
<evidence type="ECO:0000256" key="2">
    <source>
        <dbReference type="SAM" id="SignalP"/>
    </source>
</evidence>
<dbReference type="Pfam" id="PF00088">
    <property type="entry name" value="Trefoil"/>
    <property type="match status" value="1"/>
</dbReference>
<evidence type="ECO:0000313" key="5">
    <source>
        <dbReference type="Proteomes" id="UP000267096"/>
    </source>
</evidence>
<evidence type="ECO:0000259" key="3">
    <source>
        <dbReference type="Pfam" id="PF00088"/>
    </source>
</evidence>
<keyword evidence="5" id="KW-1185">Reference proteome</keyword>
<keyword evidence="1" id="KW-1015">Disulfide bond</keyword>
<feature type="domain" description="P-type" evidence="3">
    <location>
        <begin position="23"/>
        <end position="68"/>
    </location>
</feature>
<dbReference type="InterPro" id="IPR000519">
    <property type="entry name" value="P_trefoil_dom"/>
</dbReference>
<evidence type="ECO:0000313" key="6">
    <source>
        <dbReference type="WBParaSite" id="ASIM_0000084201-mRNA-1"/>
    </source>
</evidence>
<dbReference type="WBParaSite" id="ASIM_0000084201-mRNA-1">
    <property type="protein sequence ID" value="ASIM_0000084201-mRNA-1"/>
    <property type="gene ID" value="ASIM_0000084201"/>
</dbReference>
<name>A0A0M3J008_ANISI</name>
<dbReference type="CDD" id="cd00111">
    <property type="entry name" value="Trefoil"/>
    <property type="match status" value="1"/>
</dbReference>
<sequence>MLPWVIGQLLTIFCTGLAIEDEISRERRIDCLPKPNTFQGECESKGCIWDNFYDKVKTILYTTNVNCFKLFDTCL</sequence>
<evidence type="ECO:0000256" key="1">
    <source>
        <dbReference type="ARBA" id="ARBA00023157"/>
    </source>
</evidence>
<gene>
    <name evidence="4" type="ORF">ASIM_LOCUS742</name>
</gene>
<reference evidence="6" key="1">
    <citation type="submission" date="2017-02" db="UniProtKB">
        <authorList>
            <consortium name="WormBaseParasite"/>
        </authorList>
    </citation>
    <scope>IDENTIFICATION</scope>
</reference>
<dbReference type="EMBL" id="UYRR01000590">
    <property type="protein sequence ID" value="VDK18038.1"/>
    <property type="molecule type" value="Genomic_DNA"/>
</dbReference>
<dbReference type="Proteomes" id="UP000267096">
    <property type="component" value="Unassembled WGS sequence"/>
</dbReference>
<dbReference type="InterPro" id="IPR044913">
    <property type="entry name" value="P_trefoil_dom_sf"/>
</dbReference>
<evidence type="ECO:0000313" key="4">
    <source>
        <dbReference type="EMBL" id="VDK18038.1"/>
    </source>
</evidence>
<accession>A0A0M3J008</accession>
<reference evidence="4 5" key="2">
    <citation type="submission" date="2018-11" db="EMBL/GenBank/DDBJ databases">
        <authorList>
            <consortium name="Pathogen Informatics"/>
        </authorList>
    </citation>
    <scope>NUCLEOTIDE SEQUENCE [LARGE SCALE GENOMIC DNA]</scope>
</reference>
<dbReference type="AlphaFoldDB" id="A0A0M3J008"/>
<proteinExistence type="predicted"/>
<keyword evidence="2" id="KW-0732">Signal</keyword>